<comment type="caution">
    <text evidence="2">The sequence shown here is derived from an EMBL/GenBank/DDBJ whole genome shotgun (WGS) entry which is preliminary data.</text>
</comment>
<evidence type="ECO:0000313" key="3">
    <source>
        <dbReference type="Proteomes" id="UP001369086"/>
    </source>
</evidence>
<accession>A0ABR0ZU69</accession>
<dbReference type="EMBL" id="JAHFZB010000007">
    <property type="protein sequence ID" value="KAK6488367.1"/>
    <property type="molecule type" value="Genomic_DNA"/>
</dbReference>
<evidence type="ECO:0000313" key="2">
    <source>
        <dbReference type="EMBL" id="KAK6488367.1"/>
    </source>
</evidence>
<feature type="compositionally biased region" description="Basic residues" evidence="1">
    <location>
        <begin position="123"/>
        <end position="138"/>
    </location>
</feature>
<feature type="region of interest" description="Disordered" evidence="1">
    <location>
        <begin position="109"/>
        <end position="147"/>
    </location>
</feature>
<protein>
    <submittedName>
        <fullName evidence="2">Hematopoietic lineage cell-specific protein-like</fullName>
    </submittedName>
</protein>
<dbReference type="Proteomes" id="UP001369086">
    <property type="component" value="Unassembled WGS sequence"/>
</dbReference>
<sequence>MCPNEKRSPPLYGHSANVLVPEASGTRGAARSLTGGSKCANRFDSAQQFLSFGQTAIDTTMWKSVVGHNVSVKVEAEGDDWDTDPDFVNDVSEQEQRWGAKTIEGSGAASTSVCTSYGSTCRRSTRRRRRRSWRRGPRPRTDTGASLGWRRTAWTRLPWATAMWRRWTSTPLRPTRPKASEGSTGYRRIALTSLPSALNTRGRWSSTPRRKVRNC</sequence>
<name>A0ABR0ZU69_HUSHU</name>
<proteinExistence type="predicted"/>
<feature type="non-terminal residue" evidence="2">
    <location>
        <position position="215"/>
    </location>
</feature>
<organism evidence="2 3">
    <name type="scientific">Huso huso</name>
    <name type="common">Beluga</name>
    <name type="synonym">Acipenser huso</name>
    <dbReference type="NCBI Taxonomy" id="61971"/>
    <lineage>
        <taxon>Eukaryota</taxon>
        <taxon>Metazoa</taxon>
        <taxon>Chordata</taxon>
        <taxon>Craniata</taxon>
        <taxon>Vertebrata</taxon>
        <taxon>Euteleostomi</taxon>
        <taxon>Actinopterygii</taxon>
        <taxon>Chondrostei</taxon>
        <taxon>Acipenseriformes</taxon>
        <taxon>Acipenseridae</taxon>
        <taxon>Huso</taxon>
    </lineage>
</organism>
<gene>
    <name evidence="2" type="ORF">HHUSO_G9785</name>
</gene>
<reference evidence="2 3" key="1">
    <citation type="submission" date="2021-05" db="EMBL/GenBank/DDBJ databases">
        <authorList>
            <person name="Zahm M."/>
            <person name="Klopp C."/>
            <person name="Cabau C."/>
            <person name="Kuhl H."/>
            <person name="Suciu R."/>
            <person name="Ciorpac M."/>
            <person name="Holostenco D."/>
            <person name="Gessner J."/>
            <person name="Wuertz S."/>
            <person name="Hohne C."/>
            <person name="Stock M."/>
            <person name="Gislard M."/>
            <person name="Lluch J."/>
            <person name="Milhes M."/>
            <person name="Lampietro C."/>
            <person name="Lopez Roques C."/>
            <person name="Donnadieu C."/>
            <person name="Du K."/>
            <person name="Schartl M."/>
            <person name="Guiguen Y."/>
        </authorList>
    </citation>
    <scope>NUCLEOTIDE SEQUENCE [LARGE SCALE GENOMIC DNA]</scope>
    <source>
        <strain evidence="2">Hh-F2</strain>
        <tissue evidence="2">Blood</tissue>
    </source>
</reference>
<keyword evidence="3" id="KW-1185">Reference proteome</keyword>
<evidence type="ECO:0000256" key="1">
    <source>
        <dbReference type="SAM" id="MobiDB-lite"/>
    </source>
</evidence>